<dbReference type="EMBL" id="JBHULE010000019">
    <property type="protein sequence ID" value="MFD2563294.1"/>
    <property type="molecule type" value="Genomic_DNA"/>
</dbReference>
<sequence>MYKYIISLVFICLVCSVKSQTNYQFQITYEMSLNFNNYDRYKCNLFFDKEKSFFSYSSINLQDLDIEQDQDDDQSYTFKVSDTSRYFIKTNKVSKSIVQLEKGFGEDDFYIVEEGLPKISWNITSETKDIDSYRCIKATAQYRGRDYIVWFTTDFPGYFGPWKFHGLPGIILEAHDLTQEVQIYATKITKNNLPVNDTVDQDYLKINRQDYQIRLNSFIDDLGKRMATKFGRGYRVQVKTPIVKHIEIYED</sequence>
<accession>A0ABW5LHG5</accession>
<protein>
    <submittedName>
        <fullName evidence="1">GLPGLI family protein</fullName>
    </submittedName>
</protein>
<evidence type="ECO:0000313" key="1">
    <source>
        <dbReference type="EMBL" id="MFD2563294.1"/>
    </source>
</evidence>
<proteinExistence type="predicted"/>
<evidence type="ECO:0000313" key="2">
    <source>
        <dbReference type="Proteomes" id="UP001597319"/>
    </source>
</evidence>
<organism evidence="1 2">
    <name type="scientific">Aquimarina rubra</name>
    <dbReference type="NCBI Taxonomy" id="1920033"/>
    <lineage>
        <taxon>Bacteria</taxon>
        <taxon>Pseudomonadati</taxon>
        <taxon>Bacteroidota</taxon>
        <taxon>Flavobacteriia</taxon>
        <taxon>Flavobacteriales</taxon>
        <taxon>Flavobacteriaceae</taxon>
        <taxon>Aquimarina</taxon>
    </lineage>
</organism>
<dbReference type="NCBIfam" id="TIGR01200">
    <property type="entry name" value="GLPGLI"/>
    <property type="match status" value="1"/>
</dbReference>
<comment type="caution">
    <text evidence="1">The sequence shown here is derived from an EMBL/GenBank/DDBJ whole genome shotgun (WGS) entry which is preliminary data.</text>
</comment>
<gene>
    <name evidence="1" type="ORF">ACFSR1_11505</name>
</gene>
<dbReference type="InterPro" id="IPR005901">
    <property type="entry name" value="GLPGLI"/>
</dbReference>
<dbReference type="RefSeq" id="WP_378292594.1">
    <property type="nucleotide sequence ID" value="NZ_JBHULE010000019.1"/>
</dbReference>
<keyword evidence="2" id="KW-1185">Reference proteome</keyword>
<reference evidence="2" key="1">
    <citation type="journal article" date="2019" name="Int. J. Syst. Evol. Microbiol.">
        <title>The Global Catalogue of Microorganisms (GCM) 10K type strain sequencing project: providing services to taxonomists for standard genome sequencing and annotation.</title>
        <authorList>
            <consortium name="The Broad Institute Genomics Platform"/>
            <consortium name="The Broad Institute Genome Sequencing Center for Infectious Disease"/>
            <person name="Wu L."/>
            <person name="Ma J."/>
        </authorList>
    </citation>
    <scope>NUCLEOTIDE SEQUENCE [LARGE SCALE GENOMIC DNA]</scope>
    <source>
        <strain evidence="2">KCTC 52274</strain>
    </source>
</reference>
<dbReference type="Proteomes" id="UP001597319">
    <property type="component" value="Unassembled WGS sequence"/>
</dbReference>
<name>A0ABW5LHG5_9FLAO</name>